<evidence type="ECO:0000313" key="8">
    <source>
        <dbReference type="EMBL" id="SHH49164.1"/>
    </source>
</evidence>
<name>A0A1M5TEL5_9BRAD</name>
<evidence type="ECO:0000256" key="3">
    <source>
        <dbReference type="ARBA" id="ARBA00023002"/>
    </source>
</evidence>
<comment type="caution">
    <text evidence="6">Lacks conserved residue(s) required for the propagation of feature annotation.</text>
</comment>
<comment type="function">
    <text evidence="6">Also exhibits azoreductase activity. Catalyzes the reductive cleavage of the azo bond in aromatic azo compounds to the corresponding amines.</text>
</comment>
<sequence>MPNLLHISASPRGELSHSRAVAREFLDDYCVANPSHGIDTIDLWHHDLPALDDAAIAAKHAVLRKLPHSDLQAEAWSSIVAEASRLFSYDKLLFSVPMWNWSIPFVLKRFIDVITQPGVLFEWSPATGYVGLLKKPVAIIYSSSFAYPADGDMQGFDHQKSYFEHWLKVIGCNDISTVTIAPTAGPEAVVSAAREAARQQAKHLALDF</sequence>
<evidence type="ECO:0000259" key="7">
    <source>
        <dbReference type="Pfam" id="PF02525"/>
    </source>
</evidence>
<dbReference type="RefSeq" id="WP_079570903.1">
    <property type="nucleotide sequence ID" value="NZ_LT670818.1"/>
</dbReference>
<accession>A0A1M5TEL5</accession>
<keyword evidence="1 6" id="KW-0285">Flavoprotein</keyword>
<comment type="catalytic activity">
    <reaction evidence="6">
        <text>2 a quinone + NADH + H(+) = 2 a 1,4-benzosemiquinone + NAD(+)</text>
        <dbReference type="Rhea" id="RHEA:65952"/>
        <dbReference type="ChEBI" id="CHEBI:15378"/>
        <dbReference type="ChEBI" id="CHEBI:57540"/>
        <dbReference type="ChEBI" id="CHEBI:57945"/>
        <dbReference type="ChEBI" id="CHEBI:132124"/>
        <dbReference type="ChEBI" id="CHEBI:134225"/>
    </reaction>
</comment>
<dbReference type="InterPro" id="IPR050104">
    <property type="entry name" value="FMN-dep_NADH:Q_OxRdtase_AzoR1"/>
</dbReference>
<protein>
    <recommendedName>
        <fullName evidence="6">FMN dependent NADH:quinone oxidoreductase</fullName>
        <ecNumber evidence="6">1.6.5.-</ecNumber>
    </recommendedName>
    <alternativeName>
        <fullName evidence="6">Azo-dye reductase</fullName>
    </alternativeName>
    <alternativeName>
        <fullName evidence="6">FMN-dependent NADH-azo compound oxidoreductase</fullName>
    </alternativeName>
    <alternativeName>
        <fullName evidence="6">FMN-dependent NADH-azoreductase</fullName>
        <ecNumber evidence="6">1.7.1.17</ecNumber>
    </alternativeName>
</protein>
<organism evidence="8 9">
    <name type="scientific">Bradyrhizobium erythrophlei</name>
    <dbReference type="NCBI Taxonomy" id="1437360"/>
    <lineage>
        <taxon>Bacteria</taxon>
        <taxon>Pseudomonadati</taxon>
        <taxon>Pseudomonadota</taxon>
        <taxon>Alphaproteobacteria</taxon>
        <taxon>Hyphomicrobiales</taxon>
        <taxon>Nitrobacteraceae</taxon>
        <taxon>Bradyrhizobium</taxon>
    </lineage>
</organism>
<dbReference type="EC" id="1.7.1.17" evidence="6"/>
<evidence type="ECO:0000256" key="1">
    <source>
        <dbReference type="ARBA" id="ARBA00022630"/>
    </source>
</evidence>
<evidence type="ECO:0000256" key="6">
    <source>
        <dbReference type="HAMAP-Rule" id="MF_01216"/>
    </source>
</evidence>
<comment type="function">
    <text evidence="6">Quinone reductase that provides resistance to thiol-specific stress caused by electrophilic quinones.</text>
</comment>
<dbReference type="InterPro" id="IPR029039">
    <property type="entry name" value="Flavoprotein-like_sf"/>
</dbReference>
<dbReference type="HAMAP" id="MF_01216">
    <property type="entry name" value="Azoreductase_type1"/>
    <property type="match status" value="1"/>
</dbReference>
<feature type="domain" description="Flavodoxin-like fold" evidence="7">
    <location>
        <begin position="3"/>
        <end position="201"/>
    </location>
</feature>
<keyword evidence="2 6" id="KW-0288">FMN</keyword>
<dbReference type="SUPFAM" id="SSF52218">
    <property type="entry name" value="Flavoproteins"/>
    <property type="match status" value="1"/>
</dbReference>
<evidence type="ECO:0000313" key="9">
    <source>
        <dbReference type="Proteomes" id="UP000190675"/>
    </source>
</evidence>
<gene>
    <name evidence="6" type="primary">azoR</name>
    <name evidence="8" type="ORF">SAMN05444169_7728</name>
</gene>
<dbReference type="PANTHER" id="PTHR43741:SF4">
    <property type="entry name" value="FMN-DEPENDENT NADH:QUINONE OXIDOREDUCTASE"/>
    <property type="match status" value="1"/>
</dbReference>
<dbReference type="GO" id="GO:0016652">
    <property type="term" value="F:oxidoreductase activity, acting on NAD(P)H as acceptor"/>
    <property type="evidence" value="ECO:0007669"/>
    <property type="project" value="UniProtKB-UniRule"/>
</dbReference>
<proteinExistence type="inferred from homology"/>
<feature type="binding site" evidence="6">
    <location>
        <position position="10"/>
    </location>
    <ligand>
        <name>FMN</name>
        <dbReference type="ChEBI" id="CHEBI:58210"/>
    </ligand>
</feature>
<dbReference type="GO" id="GO:0010181">
    <property type="term" value="F:FMN binding"/>
    <property type="evidence" value="ECO:0007669"/>
    <property type="project" value="UniProtKB-UniRule"/>
</dbReference>
<comment type="similarity">
    <text evidence="6">Belongs to the azoreductase type 1 family.</text>
</comment>
<dbReference type="OrthoDB" id="9787136at2"/>
<dbReference type="PANTHER" id="PTHR43741">
    <property type="entry name" value="FMN-DEPENDENT NADH-AZOREDUCTASE 1"/>
    <property type="match status" value="1"/>
</dbReference>
<dbReference type="Proteomes" id="UP000190675">
    <property type="component" value="Chromosome I"/>
</dbReference>
<dbReference type="AlphaFoldDB" id="A0A1M5TEL5"/>
<evidence type="ECO:0000256" key="4">
    <source>
        <dbReference type="ARBA" id="ARBA00023027"/>
    </source>
</evidence>
<dbReference type="GO" id="GO:0016655">
    <property type="term" value="F:oxidoreductase activity, acting on NAD(P)H, quinone or similar compound as acceptor"/>
    <property type="evidence" value="ECO:0007669"/>
    <property type="project" value="InterPro"/>
</dbReference>
<dbReference type="Pfam" id="PF02525">
    <property type="entry name" value="Flavodoxin_2"/>
    <property type="match status" value="1"/>
</dbReference>
<keyword evidence="4 6" id="KW-0520">NAD</keyword>
<evidence type="ECO:0000256" key="2">
    <source>
        <dbReference type="ARBA" id="ARBA00022643"/>
    </source>
</evidence>
<reference evidence="8 9" key="1">
    <citation type="submission" date="2016-11" db="EMBL/GenBank/DDBJ databases">
        <authorList>
            <person name="Jaros S."/>
            <person name="Januszkiewicz K."/>
            <person name="Wedrychowicz H."/>
        </authorList>
    </citation>
    <scope>NUCLEOTIDE SEQUENCE [LARGE SCALE GENOMIC DNA]</scope>
    <source>
        <strain evidence="8 9">GAS242</strain>
    </source>
</reference>
<dbReference type="InterPro" id="IPR023048">
    <property type="entry name" value="NADH:quinone_OxRdtase_FMN_depd"/>
</dbReference>
<dbReference type="Gene3D" id="3.40.50.360">
    <property type="match status" value="1"/>
</dbReference>
<dbReference type="InterPro" id="IPR003680">
    <property type="entry name" value="Flavodoxin_fold"/>
</dbReference>
<dbReference type="EMBL" id="LT670818">
    <property type="protein sequence ID" value="SHH49164.1"/>
    <property type="molecule type" value="Genomic_DNA"/>
</dbReference>
<comment type="catalytic activity">
    <reaction evidence="5">
        <text>N,N-dimethyl-1,4-phenylenediamine + anthranilate + 2 NAD(+) = 2-(4-dimethylaminophenyl)diazenylbenzoate + 2 NADH + 2 H(+)</text>
        <dbReference type="Rhea" id="RHEA:55872"/>
        <dbReference type="ChEBI" id="CHEBI:15378"/>
        <dbReference type="ChEBI" id="CHEBI:15783"/>
        <dbReference type="ChEBI" id="CHEBI:16567"/>
        <dbReference type="ChEBI" id="CHEBI:57540"/>
        <dbReference type="ChEBI" id="CHEBI:57945"/>
        <dbReference type="ChEBI" id="CHEBI:71579"/>
        <dbReference type="EC" id="1.7.1.17"/>
    </reaction>
    <physiologicalReaction direction="right-to-left" evidence="5">
        <dbReference type="Rhea" id="RHEA:55874"/>
    </physiologicalReaction>
</comment>
<comment type="cofactor">
    <cofactor evidence="6">
        <name>FMN</name>
        <dbReference type="ChEBI" id="CHEBI:58210"/>
    </cofactor>
    <text evidence="6">Binds 1 FMN per subunit.</text>
</comment>
<feature type="binding site" evidence="6">
    <location>
        <begin position="16"/>
        <end position="18"/>
    </location>
    <ligand>
        <name>FMN</name>
        <dbReference type="ChEBI" id="CHEBI:58210"/>
    </ligand>
</feature>
<evidence type="ECO:0000256" key="5">
    <source>
        <dbReference type="ARBA" id="ARBA00048542"/>
    </source>
</evidence>
<dbReference type="EC" id="1.6.5.-" evidence="6"/>
<comment type="subunit">
    <text evidence="6">Homodimer.</text>
</comment>
<keyword evidence="3 6" id="KW-0560">Oxidoreductase</keyword>
<dbReference type="GO" id="GO:0009055">
    <property type="term" value="F:electron transfer activity"/>
    <property type="evidence" value="ECO:0007669"/>
    <property type="project" value="UniProtKB-UniRule"/>
</dbReference>